<reference evidence="1" key="1">
    <citation type="submission" date="2022-03" db="EMBL/GenBank/DDBJ databases">
        <title>Identification of a novel bacterium isolated from mangrove sediments.</title>
        <authorList>
            <person name="Pan X."/>
        </authorList>
    </citation>
    <scope>NUCLEOTIDE SEQUENCE</scope>
    <source>
        <strain evidence="1">B1949</strain>
    </source>
</reference>
<organism evidence="1 2">
    <name type="scientific">Novosphingobium organovorum</name>
    <dbReference type="NCBI Taxonomy" id="2930092"/>
    <lineage>
        <taxon>Bacteria</taxon>
        <taxon>Pseudomonadati</taxon>
        <taxon>Pseudomonadota</taxon>
        <taxon>Alphaproteobacteria</taxon>
        <taxon>Sphingomonadales</taxon>
        <taxon>Sphingomonadaceae</taxon>
        <taxon>Novosphingobium</taxon>
    </lineage>
</organism>
<name>A0ABT0BDI5_9SPHN</name>
<gene>
    <name evidence="1" type="ORF">MTR62_10575</name>
</gene>
<evidence type="ECO:0008006" key="3">
    <source>
        <dbReference type="Google" id="ProtNLM"/>
    </source>
</evidence>
<proteinExistence type="predicted"/>
<dbReference type="Proteomes" id="UP001162881">
    <property type="component" value="Unassembled WGS sequence"/>
</dbReference>
<protein>
    <recommendedName>
        <fullName evidence="3">Lipocalin-like domain-containing protein</fullName>
    </recommendedName>
</protein>
<dbReference type="RefSeq" id="WP_244020497.1">
    <property type="nucleotide sequence ID" value="NZ_JALHLF010000035.1"/>
</dbReference>
<evidence type="ECO:0000313" key="1">
    <source>
        <dbReference type="EMBL" id="MCJ2183132.1"/>
    </source>
</evidence>
<comment type="caution">
    <text evidence="1">The sequence shown here is derived from an EMBL/GenBank/DDBJ whole genome shotgun (WGS) entry which is preliminary data.</text>
</comment>
<dbReference type="EMBL" id="JALHLF010000035">
    <property type="protein sequence ID" value="MCJ2183132.1"/>
    <property type="molecule type" value="Genomic_DNA"/>
</dbReference>
<evidence type="ECO:0000313" key="2">
    <source>
        <dbReference type="Proteomes" id="UP001162881"/>
    </source>
</evidence>
<sequence>MNQDVQLTAYRYAVWGGPDGSESLVYLGENMTDARFAWSFSESRGGAVCFTLENANAGEQGLCPQYYSDYEHPVSGRTMGATVLLAQIDEETLEQVSAQVAPGETVSLFHTLYVTRSDGAKQVELVGTLDIKQGAPN</sequence>
<keyword evidence="2" id="KW-1185">Reference proteome</keyword>
<accession>A0ABT0BDI5</accession>